<feature type="domain" description="Dynein heavy chain linker" evidence="1">
    <location>
        <begin position="3"/>
        <end position="143"/>
    </location>
</feature>
<dbReference type="EMBL" id="BTSY01000005">
    <property type="protein sequence ID" value="GMT29042.1"/>
    <property type="molecule type" value="Genomic_DNA"/>
</dbReference>
<evidence type="ECO:0000313" key="2">
    <source>
        <dbReference type="EMBL" id="GMT29042.1"/>
    </source>
</evidence>
<reference evidence="2" key="1">
    <citation type="submission" date="2023-10" db="EMBL/GenBank/DDBJ databases">
        <title>Genome assembly of Pristionchus species.</title>
        <authorList>
            <person name="Yoshida K."/>
            <person name="Sommer R.J."/>
        </authorList>
    </citation>
    <scope>NUCLEOTIDE SEQUENCE</scope>
    <source>
        <strain evidence="2">RS5133</strain>
    </source>
</reference>
<dbReference type="InterPro" id="IPR042228">
    <property type="entry name" value="Dynein_linker_3"/>
</dbReference>
<dbReference type="InterPro" id="IPR026983">
    <property type="entry name" value="DHC"/>
</dbReference>
<dbReference type="GO" id="GO:0051959">
    <property type="term" value="F:dynein light intermediate chain binding"/>
    <property type="evidence" value="ECO:0007669"/>
    <property type="project" value="InterPro"/>
</dbReference>
<accession>A0AAV5WDD6</accession>
<gene>
    <name evidence="2" type="ORF">PFISCL1PPCAC_20339</name>
</gene>
<proteinExistence type="predicted"/>
<protein>
    <recommendedName>
        <fullName evidence="1">Dynein heavy chain linker domain-containing protein</fullName>
    </recommendedName>
</protein>
<dbReference type="Proteomes" id="UP001432322">
    <property type="component" value="Unassembled WGS sequence"/>
</dbReference>
<feature type="non-terminal residue" evidence="2">
    <location>
        <position position="143"/>
    </location>
</feature>
<dbReference type="GO" id="GO:0007018">
    <property type="term" value="P:microtubule-based movement"/>
    <property type="evidence" value="ECO:0007669"/>
    <property type="project" value="InterPro"/>
</dbReference>
<dbReference type="InterPro" id="IPR013602">
    <property type="entry name" value="Dynein_heavy_linker"/>
</dbReference>
<keyword evidence="3" id="KW-1185">Reference proteome</keyword>
<sequence>FFLSEMVEIQRKWIYLEPIFGRDALPSEASRFARVDNEFRAILNDVSRDPRLISLCNRSGLKNTLETIVDQLNRCQRALNQFLEDKRSAFSRFYFLGDDDLLEILGQSTNPTVIQQHLKKLFQGINRVIFNPDSTSITAMVSS</sequence>
<dbReference type="Gene3D" id="3.20.180.20">
    <property type="entry name" value="Dynein heavy chain, N-terminal domain 2"/>
    <property type="match status" value="1"/>
</dbReference>
<dbReference type="InterPro" id="IPR042222">
    <property type="entry name" value="Dynein_2_N"/>
</dbReference>
<dbReference type="PANTHER" id="PTHR45703">
    <property type="entry name" value="DYNEIN HEAVY CHAIN"/>
    <property type="match status" value="1"/>
</dbReference>
<feature type="non-terminal residue" evidence="2">
    <location>
        <position position="1"/>
    </location>
</feature>
<name>A0AAV5WDD6_9BILA</name>
<dbReference type="Pfam" id="PF08393">
    <property type="entry name" value="DHC_N2"/>
    <property type="match status" value="1"/>
</dbReference>
<dbReference type="AlphaFoldDB" id="A0AAV5WDD6"/>
<comment type="caution">
    <text evidence="2">The sequence shown here is derived from an EMBL/GenBank/DDBJ whole genome shotgun (WGS) entry which is preliminary data.</text>
</comment>
<dbReference type="Gene3D" id="1.20.140.100">
    <property type="entry name" value="Dynein heavy chain, N-terminal domain 2"/>
    <property type="match status" value="1"/>
</dbReference>
<dbReference type="GO" id="GO:0045505">
    <property type="term" value="F:dynein intermediate chain binding"/>
    <property type="evidence" value="ECO:0007669"/>
    <property type="project" value="InterPro"/>
</dbReference>
<evidence type="ECO:0000313" key="3">
    <source>
        <dbReference type="Proteomes" id="UP001432322"/>
    </source>
</evidence>
<dbReference type="GO" id="GO:0030286">
    <property type="term" value="C:dynein complex"/>
    <property type="evidence" value="ECO:0007669"/>
    <property type="project" value="InterPro"/>
</dbReference>
<dbReference type="PANTHER" id="PTHR45703:SF22">
    <property type="entry name" value="DYNEIN CYTOPLASMIC 2 HEAVY CHAIN 1"/>
    <property type="match status" value="1"/>
</dbReference>
<organism evidence="2 3">
    <name type="scientific">Pristionchus fissidentatus</name>
    <dbReference type="NCBI Taxonomy" id="1538716"/>
    <lineage>
        <taxon>Eukaryota</taxon>
        <taxon>Metazoa</taxon>
        <taxon>Ecdysozoa</taxon>
        <taxon>Nematoda</taxon>
        <taxon>Chromadorea</taxon>
        <taxon>Rhabditida</taxon>
        <taxon>Rhabditina</taxon>
        <taxon>Diplogasteromorpha</taxon>
        <taxon>Diplogasteroidea</taxon>
        <taxon>Neodiplogasteridae</taxon>
        <taxon>Pristionchus</taxon>
    </lineage>
</organism>
<evidence type="ECO:0000259" key="1">
    <source>
        <dbReference type="Pfam" id="PF08393"/>
    </source>
</evidence>